<dbReference type="PANTHER" id="PTHR24256">
    <property type="entry name" value="TRYPTASE-RELATED"/>
    <property type="match status" value="1"/>
</dbReference>
<dbReference type="InterPro" id="IPR001254">
    <property type="entry name" value="Trypsin_dom"/>
</dbReference>
<reference evidence="5 6" key="1">
    <citation type="submission" date="2018-04" db="EMBL/GenBank/DDBJ databases">
        <authorList>
            <person name="Zhang X."/>
            <person name="Yuan J."/>
            <person name="Li F."/>
            <person name="Xiang J."/>
        </authorList>
    </citation>
    <scope>NUCLEOTIDE SEQUENCE [LARGE SCALE GENOMIC DNA]</scope>
    <source>
        <tissue evidence="5">Muscle</tissue>
    </source>
</reference>
<dbReference type="Pfam" id="PF00089">
    <property type="entry name" value="Trypsin"/>
    <property type="match status" value="1"/>
</dbReference>
<feature type="domain" description="Peptidase S1" evidence="4">
    <location>
        <begin position="207"/>
        <end position="419"/>
    </location>
</feature>
<reference evidence="5 6" key="2">
    <citation type="submission" date="2019-01" db="EMBL/GenBank/DDBJ databases">
        <title>The decoding of complex shrimp genome reveals the adaptation for benthos swimmer, frequently molting mechanism and breeding impact on genome.</title>
        <authorList>
            <person name="Sun Y."/>
            <person name="Gao Y."/>
            <person name="Yu Y."/>
        </authorList>
    </citation>
    <scope>NUCLEOTIDE SEQUENCE [LARGE SCALE GENOMIC DNA]</scope>
    <source>
        <tissue evidence="5">Muscle</tissue>
    </source>
</reference>
<evidence type="ECO:0000256" key="1">
    <source>
        <dbReference type="ARBA" id="ARBA00023157"/>
    </source>
</evidence>
<dbReference type="AlphaFoldDB" id="A0A3R7M0D7"/>
<dbReference type="InterPro" id="IPR009003">
    <property type="entry name" value="Peptidase_S1_PA"/>
</dbReference>
<sequence>MKRFSLSRSLSRDFLPWRSPAERPEKSERIVLTSSQSRPVMRRNSASTLPMWAAAILCLAGVMGGPNRVRRQAVVDTSHISDNEFLCLLEGNCNANPPPPSSGCTCVKWWNCKDVPRGNEGGILAVVDVRIEAACPNDASAICCDNVMEAPPPTERPTVQPARITDCGRRNEQGPPGPVRGIPLDGRGAAPGETQPPRVRVRRVARSPRVILTVAHHVRSEVAGNLIVRLGEWDFQNPSEAIPHQDIRVSRIIIHPQYTPGDQYNDVALLLLADEAQLGSTVSTICLPPPSQSFDGARCFSSGWGKDIFGSEGQYQQILKSIDLPMVRHDQCERALKTSPRLSPNFFLHPSFVCAGGEPNKDVCTGDGGSPLVCPMPGDPSRYVQVGVVAWGLGCGQAGMPGVYASVSQASEWIMNTIQQNTGFDLRLGK</sequence>
<keyword evidence="1" id="KW-1015">Disulfide bond</keyword>
<evidence type="ECO:0000256" key="2">
    <source>
        <dbReference type="ARBA" id="ARBA00024195"/>
    </source>
</evidence>
<evidence type="ECO:0000313" key="6">
    <source>
        <dbReference type="Proteomes" id="UP000283509"/>
    </source>
</evidence>
<keyword evidence="6" id="KW-1185">Reference proteome</keyword>
<gene>
    <name evidence="5" type="ORF">C7M84_018184</name>
</gene>
<feature type="region of interest" description="Disordered" evidence="3">
    <location>
        <begin position="166"/>
        <end position="200"/>
    </location>
</feature>
<proteinExistence type="inferred from homology"/>
<dbReference type="GO" id="GO:0004252">
    <property type="term" value="F:serine-type endopeptidase activity"/>
    <property type="evidence" value="ECO:0007669"/>
    <property type="project" value="InterPro"/>
</dbReference>
<name>A0A3R7M0D7_PENVA</name>
<comment type="similarity">
    <text evidence="2">Belongs to the peptidase S1 family. CLIP subfamily.</text>
</comment>
<dbReference type="CDD" id="cd00190">
    <property type="entry name" value="Tryp_SPc"/>
    <property type="match status" value="1"/>
</dbReference>
<evidence type="ECO:0000313" key="5">
    <source>
        <dbReference type="EMBL" id="ROT63895.1"/>
    </source>
</evidence>
<dbReference type="GO" id="GO:0006508">
    <property type="term" value="P:proteolysis"/>
    <property type="evidence" value="ECO:0007669"/>
    <property type="project" value="InterPro"/>
</dbReference>
<dbReference type="FunFam" id="2.40.10.10:FF:000002">
    <property type="entry name" value="Transmembrane protease serine"/>
    <property type="match status" value="1"/>
</dbReference>
<dbReference type="Proteomes" id="UP000283509">
    <property type="component" value="Unassembled WGS sequence"/>
</dbReference>
<dbReference type="PROSITE" id="PS50240">
    <property type="entry name" value="TRYPSIN_DOM"/>
    <property type="match status" value="1"/>
</dbReference>
<dbReference type="SMART" id="SM00020">
    <property type="entry name" value="Tryp_SPc"/>
    <property type="match status" value="1"/>
</dbReference>
<comment type="caution">
    <text evidence="5">The sequence shown here is derived from an EMBL/GenBank/DDBJ whole genome shotgun (WGS) entry which is preliminary data.</text>
</comment>
<dbReference type="Gene3D" id="2.40.10.10">
    <property type="entry name" value="Trypsin-like serine proteases"/>
    <property type="match status" value="2"/>
</dbReference>
<organism evidence="5 6">
    <name type="scientific">Penaeus vannamei</name>
    <name type="common">Whiteleg shrimp</name>
    <name type="synonym">Litopenaeus vannamei</name>
    <dbReference type="NCBI Taxonomy" id="6689"/>
    <lineage>
        <taxon>Eukaryota</taxon>
        <taxon>Metazoa</taxon>
        <taxon>Ecdysozoa</taxon>
        <taxon>Arthropoda</taxon>
        <taxon>Crustacea</taxon>
        <taxon>Multicrustacea</taxon>
        <taxon>Malacostraca</taxon>
        <taxon>Eumalacostraca</taxon>
        <taxon>Eucarida</taxon>
        <taxon>Decapoda</taxon>
        <taxon>Dendrobranchiata</taxon>
        <taxon>Penaeoidea</taxon>
        <taxon>Penaeidae</taxon>
        <taxon>Penaeus</taxon>
    </lineage>
</organism>
<dbReference type="OrthoDB" id="6261922at2759"/>
<dbReference type="InterPro" id="IPR051487">
    <property type="entry name" value="Ser/Thr_Proteases_Immune/Dev"/>
</dbReference>
<evidence type="ECO:0000256" key="3">
    <source>
        <dbReference type="SAM" id="MobiDB-lite"/>
    </source>
</evidence>
<dbReference type="SUPFAM" id="SSF50494">
    <property type="entry name" value="Trypsin-like serine proteases"/>
    <property type="match status" value="1"/>
</dbReference>
<dbReference type="InterPro" id="IPR043504">
    <property type="entry name" value="Peptidase_S1_PA_chymotrypsin"/>
</dbReference>
<accession>A0A3R7M0D7</accession>
<dbReference type="EMBL" id="QCYY01003359">
    <property type="protein sequence ID" value="ROT63895.1"/>
    <property type="molecule type" value="Genomic_DNA"/>
</dbReference>
<dbReference type="STRING" id="6689.A0A3R7M0D7"/>
<evidence type="ECO:0000259" key="4">
    <source>
        <dbReference type="PROSITE" id="PS50240"/>
    </source>
</evidence>
<protein>
    <submittedName>
        <fullName evidence="5">Serine proteinase 1</fullName>
    </submittedName>
</protein>